<dbReference type="InterPro" id="IPR004012">
    <property type="entry name" value="Run_dom"/>
</dbReference>
<keyword evidence="9" id="KW-1185">Reference proteome</keyword>
<proteinExistence type="predicted"/>
<evidence type="ECO:0000256" key="6">
    <source>
        <dbReference type="SAM" id="Coils"/>
    </source>
</evidence>
<sequence length="659" mass="75618">MRWGFCWFQKGHVKQKPVLEKSMKTFGMETERSNLLAVAKIVVRDLIQYTYGRQQVSFDETFFSIIPGNVHNGEVSNIVWLLLCVIEHCLCHGLRHEYTTTNSAYSTREGTMAKEFLRSTTSVIRRACDHVASTANSFVKQSSYPNPWPVLLEVEKLSAFSSVISSTVVTMAEIKTGMGLSRVWLRQALMRKQLGEYIQVMIDYIGTHSSDYKSEDSSKDCESNSKSNAAQRFNLFTTFYQPGALLLNNEGIVLSGLIASLKSVDFCFILKDNLSYMDRPLQPIPYHVYLQYNLDKLEKLYSKVNLFSQVDLSVSIEQKNFLEDLCNKLKKRIDRENATNRKLNMELTDLSKQMESMKLENQSLSIAVAQLKKDKIGLTTIQSENVEVINRVSQLESELKHCQKTNEENSELIESLRNHLDESNKRCKQLTRYLSDSQSSLDHKKTVIKQLEAKSKGMTSIIEQMKERISNLSNDKVSQERDLSILREQLANLQMKYDEQSRVIENQADQIESLKGELHQKTTQLNELKVTAEELPACKSNIKELTKQLTIWRKRCEEQECSLSEMAEIVNSTKLEAESLRESHNAFKDAQWANDSENPECARCQSAFSVSRRRHHCRNCGLIFCHECSSRKMTLPSSSKPVRVCDNCHALLLHRYNAK</sequence>
<dbReference type="InterPro" id="IPR011011">
    <property type="entry name" value="Znf_FYVE_PHD"/>
</dbReference>
<evidence type="ECO:0000259" key="8">
    <source>
        <dbReference type="PROSITE" id="PS50826"/>
    </source>
</evidence>
<dbReference type="PROSITE" id="PS50178">
    <property type="entry name" value="ZF_FYVE"/>
    <property type="match status" value="1"/>
</dbReference>
<keyword evidence="2 5" id="KW-0863">Zinc-finger</keyword>
<evidence type="ECO:0000256" key="4">
    <source>
        <dbReference type="ARBA" id="ARBA00023054"/>
    </source>
</evidence>
<evidence type="ECO:0000256" key="3">
    <source>
        <dbReference type="ARBA" id="ARBA00022833"/>
    </source>
</evidence>
<evidence type="ECO:0000256" key="5">
    <source>
        <dbReference type="PROSITE-ProRule" id="PRU00091"/>
    </source>
</evidence>
<feature type="domain" description="RUN" evidence="8">
    <location>
        <begin position="73"/>
        <end position="273"/>
    </location>
</feature>
<dbReference type="PANTHER" id="PTHR45956">
    <property type="entry name" value="RUN AND FYVE DOMAIN-CONTAINING PROTEIN 2-LIKE PROTEIN"/>
    <property type="match status" value="1"/>
</dbReference>
<name>A0AA85IY01_TRIRE</name>
<protein>
    <recommendedName>
        <fullName evidence="11">FYVE-type domain-containing protein</fullName>
    </recommendedName>
</protein>
<dbReference type="SUPFAM" id="SSF57903">
    <property type="entry name" value="FYVE/PHD zinc finger"/>
    <property type="match status" value="1"/>
</dbReference>
<accession>A0AA85IY01</accession>
<dbReference type="Pfam" id="PF01363">
    <property type="entry name" value="FYVE"/>
    <property type="match status" value="1"/>
</dbReference>
<dbReference type="InterPro" id="IPR013083">
    <property type="entry name" value="Znf_RING/FYVE/PHD"/>
</dbReference>
<keyword evidence="1" id="KW-0479">Metal-binding</keyword>
<keyword evidence="3" id="KW-0862">Zinc</keyword>
<evidence type="ECO:0000313" key="9">
    <source>
        <dbReference type="Proteomes" id="UP000050795"/>
    </source>
</evidence>
<dbReference type="AlphaFoldDB" id="A0AA85IY01"/>
<dbReference type="Proteomes" id="UP000050795">
    <property type="component" value="Unassembled WGS sequence"/>
</dbReference>
<dbReference type="Pfam" id="PF02759">
    <property type="entry name" value="RUN"/>
    <property type="match status" value="1"/>
</dbReference>
<dbReference type="InterPro" id="IPR000306">
    <property type="entry name" value="Znf_FYVE"/>
</dbReference>
<dbReference type="Gene3D" id="1.20.58.900">
    <property type="match status" value="1"/>
</dbReference>
<evidence type="ECO:0000313" key="10">
    <source>
        <dbReference type="WBParaSite" id="TREG1_11570.1"/>
    </source>
</evidence>
<dbReference type="SUPFAM" id="SSF140741">
    <property type="entry name" value="RUN domain-like"/>
    <property type="match status" value="1"/>
</dbReference>
<dbReference type="SMART" id="SM00064">
    <property type="entry name" value="FYVE"/>
    <property type="match status" value="1"/>
</dbReference>
<reference evidence="9" key="1">
    <citation type="submission" date="2022-06" db="EMBL/GenBank/DDBJ databases">
        <authorList>
            <person name="Berger JAMES D."/>
            <person name="Berger JAMES D."/>
        </authorList>
    </citation>
    <scope>NUCLEOTIDE SEQUENCE [LARGE SCALE GENOMIC DNA]</scope>
</reference>
<organism evidence="9 10">
    <name type="scientific">Trichobilharzia regenti</name>
    <name type="common">Nasal bird schistosome</name>
    <dbReference type="NCBI Taxonomy" id="157069"/>
    <lineage>
        <taxon>Eukaryota</taxon>
        <taxon>Metazoa</taxon>
        <taxon>Spiralia</taxon>
        <taxon>Lophotrochozoa</taxon>
        <taxon>Platyhelminthes</taxon>
        <taxon>Trematoda</taxon>
        <taxon>Digenea</taxon>
        <taxon>Strigeidida</taxon>
        <taxon>Schistosomatoidea</taxon>
        <taxon>Schistosomatidae</taxon>
        <taxon>Trichobilharzia</taxon>
    </lineage>
</organism>
<dbReference type="WBParaSite" id="TREG1_11570.1">
    <property type="protein sequence ID" value="TREG1_11570.1"/>
    <property type="gene ID" value="TREG1_11570"/>
</dbReference>
<evidence type="ECO:0000256" key="1">
    <source>
        <dbReference type="ARBA" id="ARBA00022723"/>
    </source>
</evidence>
<keyword evidence="4 6" id="KW-0175">Coiled coil</keyword>
<evidence type="ECO:0000259" key="7">
    <source>
        <dbReference type="PROSITE" id="PS50178"/>
    </source>
</evidence>
<dbReference type="GO" id="GO:0008270">
    <property type="term" value="F:zinc ion binding"/>
    <property type="evidence" value="ECO:0007669"/>
    <property type="project" value="UniProtKB-KW"/>
</dbReference>
<dbReference type="InterPro" id="IPR017455">
    <property type="entry name" value="Znf_FYVE-rel"/>
</dbReference>
<dbReference type="PROSITE" id="PS50826">
    <property type="entry name" value="RUN"/>
    <property type="match status" value="1"/>
</dbReference>
<dbReference type="Gene3D" id="3.30.40.10">
    <property type="entry name" value="Zinc/RING finger domain, C3HC4 (zinc finger)"/>
    <property type="match status" value="1"/>
</dbReference>
<feature type="coiled-coil region" evidence="6">
    <location>
        <begin position="319"/>
        <end position="562"/>
    </location>
</feature>
<dbReference type="CDD" id="cd15721">
    <property type="entry name" value="FYVE_RUFY1_like"/>
    <property type="match status" value="1"/>
</dbReference>
<feature type="domain" description="FYVE-type" evidence="7">
    <location>
        <begin position="595"/>
        <end position="653"/>
    </location>
</feature>
<evidence type="ECO:0000256" key="2">
    <source>
        <dbReference type="ARBA" id="ARBA00022771"/>
    </source>
</evidence>
<dbReference type="InterPro" id="IPR047335">
    <property type="entry name" value="RUFY1-3"/>
</dbReference>
<dbReference type="PANTHER" id="PTHR45956:SF6">
    <property type="entry name" value="RUN DOMAIN-CONTAINING PROTEIN"/>
    <property type="match status" value="1"/>
</dbReference>
<dbReference type="InterPro" id="IPR037213">
    <property type="entry name" value="Run_dom_sf"/>
</dbReference>
<evidence type="ECO:0008006" key="11">
    <source>
        <dbReference type="Google" id="ProtNLM"/>
    </source>
</evidence>
<reference evidence="10" key="2">
    <citation type="submission" date="2023-11" db="UniProtKB">
        <authorList>
            <consortium name="WormBaseParasite"/>
        </authorList>
    </citation>
    <scope>IDENTIFICATION</scope>
</reference>